<evidence type="ECO:0000313" key="1">
    <source>
        <dbReference type="EMBL" id="KAG9442888.1"/>
    </source>
</evidence>
<evidence type="ECO:0000313" key="2">
    <source>
        <dbReference type="Proteomes" id="UP000825729"/>
    </source>
</evidence>
<dbReference type="EMBL" id="JAINDJ010000007">
    <property type="protein sequence ID" value="KAG9442888.1"/>
    <property type="molecule type" value="Genomic_DNA"/>
</dbReference>
<name>A0AAV7E2T8_ARIFI</name>
<gene>
    <name evidence="1" type="ORF">H6P81_018742</name>
</gene>
<proteinExistence type="predicted"/>
<dbReference type="AlphaFoldDB" id="A0AAV7E2T8"/>
<organism evidence="1 2">
    <name type="scientific">Aristolochia fimbriata</name>
    <name type="common">White veined hardy Dutchman's pipe vine</name>
    <dbReference type="NCBI Taxonomy" id="158543"/>
    <lineage>
        <taxon>Eukaryota</taxon>
        <taxon>Viridiplantae</taxon>
        <taxon>Streptophyta</taxon>
        <taxon>Embryophyta</taxon>
        <taxon>Tracheophyta</taxon>
        <taxon>Spermatophyta</taxon>
        <taxon>Magnoliopsida</taxon>
        <taxon>Magnoliidae</taxon>
        <taxon>Piperales</taxon>
        <taxon>Aristolochiaceae</taxon>
        <taxon>Aristolochia</taxon>
    </lineage>
</organism>
<keyword evidence="2" id="KW-1185">Reference proteome</keyword>
<reference evidence="1 2" key="1">
    <citation type="submission" date="2021-07" db="EMBL/GenBank/DDBJ databases">
        <title>The Aristolochia fimbriata genome: insights into angiosperm evolution, floral development and chemical biosynthesis.</title>
        <authorList>
            <person name="Jiao Y."/>
        </authorList>
    </citation>
    <scope>NUCLEOTIDE SEQUENCE [LARGE SCALE GENOMIC DNA]</scope>
    <source>
        <strain evidence="1">IBCAS-2021</strain>
        <tissue evidence="1">Leaf</tissue>
    </source>
</reference>
<accession>A0AAV7E2T8</accession>
<sequence length="117" mass="13244">MKKTNTKLFKQRERKRITCYRTRHDAPAKWDCNGRCIPHSSSGSSKSLMECYPKGLRRARFPTPPTGFRILPFPGGKSSSCPRLCNLRPVVEMGTSFHGANLSVIFEIQSSNYFSNS</sequence>
<dbReference type="Proteomes" id="UP000825729">
    <property type="component" value="Unassembled WGS sequence"/>
</dbReference>
<comment type="caution">
    <text evidence="1">The sequence shown here is derived from an EMBL/GenBank/DDBJ whole genome shotgun (WGS) entry which is preliminary data.</text>
</comment>
<protein>
    <submittedName>
        <fullName evidence="1">Uncharacterized protein</fullName>
    </submittedName>
</protein>